<dbReference type="InterPro" id="IPR008000">
    <property type="entry name" value="Rham/fucose_mutarotase"/>
</dbReference>
<evidence type="ECO:0000313" key="1">
    <source>
        <dbReference type="EMBL" id="KDR81966.1"/>
    </source>
</evidence>
<dbReference type="Proteomes" id="UP000027222">
    <property type="component" value="Unassembled WGS sequence"/>
</dbReference>
<dbReference type="SUPFAM" id="SSF54909">
    <property type="entry name" value="Dimeric alpha+beta barrel"/>
    <property type="match status" value="1"/>
</dbReference>
<keyword evidence="2" id="KW-1185">Reference proteome</keyword>
<reference evidence="2" key="1">
    <citation type="journal article" date="2014" name="Proc. Natl. Acad. Sci. U.S.A.">
        <title>Extensive sampling of basidiomycete genomes demonstrates inadequacy of the white-rot/brown-rot paradigm for wood decay fungi.</title>
        <authorList>
            <person name="Riley R."/>
            <person name="Salamov A.A."/>
            <person name="Brown D.W."/>
            <person name="Nagy L.G."/>
            <person name="Floudas D."/>
            <person name="Held B.W."/>
            <person name="Levasseur A."/>
            <person name="Lombard V."/>
            <person name="Morin E."/>
            <person name="Otillar R."/>
            <person name="Lindquist E.A."/>
            <person name="Sun H."/>
            <person name="LaButti K.M."/>
            <person name="Schmutz J."/>
            <person name="Jabbour D."/>
            <person name="Luo H."/>
            <person name="Baker S.E."/>
            <person name="Pisabarro A.G."/>
            <person name="Walton J.D."/>
            <person name="Blanchette R.A."/>
            <person name="Henrissat B."/>
            <person name="Martin F."/>
            <person name="Cullen D."/>
            <person name="Hibbett D.S."/>
            <person name="Grigoriev I.V."/>
        </authorList>
    </citation>
    <scope>NUCLEOTIDE SEQUENCE [LARGE SCALE GENOMIC DNA]</scope>
    <source>
        <strain evidence="2">CBS 339.88</strain>
    </source>
</reference>
<organism evidence="1 2">
    <name type="scientific">Galerina marginata (strain CBS 339.88)</name>
    <dbReference type="NCBI Taxonomy" id="685588"/>
    <lineage>
        <taxon>Eukaryota</taxon>
        <taxon>Fungi</taxon>
        <taxon>Dikarya</taxon>
        <taxon>Basidiomycota</taxon>
        <taxon>Agaricomycotina</taxon>
        <taxon>Agaricomycetes</taxon>
        <taxon>Agaricomycetidae</taxon>
        <taxon>Agaricales</taxon>
        <taxon>Agaricineae</taxon>
        <taxon>Strophariaceae</taxon>
        <taxon>Galerina</taxon>
    </lineage>
</organism>
<dbReference type="PANTHER" id="PTHR34389">
    <property type="entry name" value="L-RHAMNOSE MUTAROTASE"/>
    <property type="match status" value="1"/>
</dbReference>
<sequence>MSTAPTAKRICQIIKLKPSAEEEYIKIHAAVWPGVLAALERAHVTDYSIHYYAPLQLLIANFKYTGDDYEADMKKIADDPETQRWWKVTDGMQESFSDSAEGSGKEIPWWTDLPEVFRFDGKS</sequence>
<dbReference type="InterPro" id="IPR011008">
    <property type="entry name" value="Dimeric_a/b-barrel"/>
</dbReference>
<evidence type="ECO:0008006" key="3">
    <source>
        <dbReference type="Google" id="ProtNLM"/>
    </source>
</evidence>
<name>A0A067TFS4_GALM3</name>
<evidence type="ECO:0000313" key="2">
    <source>
        <dbReference type="Proteomes" id="UP000027222"/>
    </source>
</evidence>
<dbReference type="Gene3D" id="3.30.70.100">
    <property type="match status" value="1"/>
</dbReference>
<proteinExistence type="predicted"/>
<dbReference type="GO" id="GO:0016857">
    <property type="term" value="F:racemase and epimerase activity, acting on carbohydrates and derivatives"/>
    <property type="evidence" value="ECO:0007669"/>
    <property type="project" value="InterPro"/>
</dbReference>
<protein>
    <recommendedName>
        <fullName evidence="3">Rhamnose mutarotase</fullName>
    </recommendedName>
</protein>
<dbReference type="STRING" id="685588.A0A067TFS4"/>
<dbReference type="EMBL" id="KL142370">
    <property type="protein sequence ID" value="KDR81966.1"/>
    <property type="molecule type" value="Genomic_DNA"/>
</dbReference>
<accession>A0A067TFS4</accession>
<dbReference type="OrthoDB" id="9981546at2759"/>
<dbReference type="PANTHER" id="PTHR34389:SF2">
    <property type="entry name" value="L-RHAMNOSE MUTAROTASE"/>
    <property type="match status" value="1"/>
</dbReference>
<dbReference type="HOGENOM" id="CLU_100689_1_0_1"/>
<gene>
    <name evidence="1" type="ORF">GALMADRAFT_240323</name>
</gene>
<dbReference type="AlphaFoldDB" id="A0A067TFS4"/>
<dbReference type="Pfam" id="PF05336">
    <property type="entry name" value="rhaM"/>
    <property type="match status" value="1"/>
</dbReference>